<organism evidence="7 8">
    <name type="scientific">Nonomuraea antimicrobica</name>
    <dbReference type="NCBI Taxonomy" id="561173"/>
    <lineage>
        <taxon>Bacteria</taxon>
        <taxon>Bacillati</taxon>
        <taxon>Actinomycetota</taxon>
        <taxon>Actinomycetes</taxon>
        <taxon>Streptosporangiales</taxon>
        <taxon>Streptosporangiaceae</taxon>
        <taxon>Nonomuraea</taxon>
    </lineage>
</organism>
<evidence type="ECO:0000256" key="4">
    <source>
        <dbReference type="ARBA" id="ARBA00022989"/>
    </source>
</evidence>
<reference evidence="8" key="1">
    <citation type="journal article" date="2019" name="Int. J. Syst. Evol. Microbiol.">
        <title>The Global Catalogue of Microorganisms (GCM) 10K type strain sequencing project: providing services to taxonomists for standard genome sequencing and annotation.</title>
        <authorList>
            <consortium name="The Broad Institute Genomics Platform"/>
            <consortium name="The Broad Institute Genome Sequencing Center for Infectious Disease"/>
            <person name="Wu L."/>
            <person name="Ma J."/>
        </authorList>
    </citation>
    <scope>NUCLEOTIDE SEQUENCE [LARGE SCALE GENOMIC DNA]</scope>
    <source>
        <strain evidence="8">JCM 16904</strain>
    </source>
</reference>
<feature type="transmembrane region" description="Helical" evidence="6">
    <location>
        <begin position="199"/>
        <end position="225"/>
    </location>
</feature>
<evidence type="ECO:0000256" key="5">
    <source>
        <dbReference type="ARBA" id="ARBA00023136"/>
    </source>
</evidence>
<accession>A0ABP7EJ08</accession>
<gene>
    <name evidence="7" type="ORF">GCM10022224_100780</name>
</gene>
<keyword evidence="3 6" id="KW-0812">Transmembrane</keyword>
<keyword evidence="4 6" id="KW-1133">Transmembrane helix</keyword>
<keyword evidence="5 6" id="KW-0472">Membrane</keyword>
<feature type="transmembrane region" description="Helical" evidence="6">
    <location>
        <begin position="50"/>
        <end position="73"/>
    </location>
</feature>
<name>A0ABP7EJ08_9ACTN</name>
<dbReference type="Proteomes" id="UP001500902">
    <property type="component" value="Unassembled WGS sequence"/>
</dbReference>
<evidence type="ECO:0000313" key="8">
    <source>
        <dbReference type="Proteomes" id="UP001500902"/>
    </source>
</evidence>
<evidence type="ECO:0000313" key="7">
    <source>
        <dbReference type="EMBL" id="GAA3718841.1"/>
    </source>
</evidence>
<evidence type="ECO:0000256" key="2">
    <source>
        <dbReference type="ARBA" id="ARBA00022475"/>
    </source>
</evidence>
<comment type="subcellular location">
    <subcellularLocation>
        <location evidence="1">Cell membrane</location>
        <topology evidence="1">Multi-pass membrane protein</topology>
    </subcellularLocation>
</comment>
<feature type="transmembrane region" description="Helical" evidence="6">
    <location>
        <begin position="158"/>
        <end position="179"/>
    </location>
</feature>
<keyword evidence="2" id="KW-1003">Cell membrane</keyword>
<feature type="transmembrane region" description="Helical" evidence="6">
    <location>
        <begin position="114"/>
        <end position="137"/>
    </location>
</feature>
<dbReference type="PANTHER" id="PTHR30213">
    <property type="entry name" value="INNER MEMBRANE PROTEIN YHJD"/>
    <property type="match status" value="1"/>
</dbReference>
<evidence type="ECO:0000256" key="6">
    <source>
        <dbReference type="SAM" id="Phobius"/>
    </source>
</evidence>
<dbReference type="InterPro" id="IPR017039">
    <property type="entry name" value="Virul_fac_BrkB"/>
</dbReference>
<sequence>MGVMASLTERVASVRAWGRAGLERWRVRRPSLDHLLRAVQRYEVQSGDRLAGAVTYFAFLSFFPLVALSYAVLGFTVATSETTRHALQTAIEERLPGIAAQLPLENIARTKETAGIIGLLGLLYAGLGALDVLRGALREMSMITTPPFGFFLGKLRDLASLILLGVTAISSVLVAGFATTATDKVMDVVLGGGSVLGNLGLRALGVAASVGADWVLFVILLGWVAGPIRPFRVIAKGALLGALGFGVLKQVATLLLATTLGNPLYGTFAVIVGLLVWINFSARLVLFVAAWTATAGLGPPPSPSPLPPSGA</sequence>
<evidence type="ECO:0000256" key="1">
    <source>
        <dbReference type="ARBA" id="ARBA00004651"/>
    </source>
</evidence>
<evidence type="ECO:0000256" key="3">
    <source>
        <dbReference type="ARBA" id="ARBA00022692"/>
    </source>
</evidence>
<feature type="transmembrane region" description="Helical" evidence="6">
    <location>
        <begin position="263"/>
        <end position="280"/>
    </location>
</feature>
<protein>
    <submittedName>
        <fullName evidence="7">YihY/virulence factor BrkB family protein</fullName>
    </submittedName>
</protein>
<proteinExistence type="predicted"/>
<dbReference type="PIRSF" id="PIRSF035875">
    <property type="entry name" value="RNase_BN"/>
    <property type="match status" value="1"/>
</dbReference>
<dbReference type="EMBL" id="BAAAZP010000238">
    <property type="protein sequence ID" value="GAA3718841.1"/>
    <property type="molecule type" value="Genomic_DNA"/>
</dbReference>
<comment type="caution">
    <text evidence="7">The sequence shown here is derived from an EMBL/GenBank/DDBJ whole genome shotgun (WGS) entry which is preliminary data.</text>
</comment>
<dbReference type="Pfam" id="PF03631">
    <property type="entry name" value="Virul_fac_BrkB"/>
    <property type="match status" value="1"/>
</dbReference>
<feature type="transmembrane region" description="Helical" evidence="6">
    <location>
        <begin position="237"/>
        <end position="257"/>
    </location>
</feature>
<dbReference type="PANTHER" id="PTHR30213:SF1">
    <property type="entry name" value="INNER MEMBRANE PROTEIN YHJD"/>
    <property type="match status" value="1"/>
</dbReference>
<keyword evidence="8" id="KW-1185">Reference proteome</keyword>